<dbReference type="AlphaFoldDB" id="A0A9N9NBW2"/>
<evidence type="ECO:0000313" key="1">
    <source>
        <dbReference type="EMBL" id="CAG8723169.1"/>
    </source>
</evidence>
<dbReference type="Proteomes" id="UP000789570">
    <property type="component" value="Unassembled WGS sequence"/>
</dbReference>
<reference evidence="1" key="1">
    <citation type="submission" date="2021-06" db="EMBL/GenBank/DDBJ databases">
        <authorList>
            <person name="Kallberg Y."/>
            <person name="Tangrot J."/>
            <person name="Rosling A."/>
        </authorList>
    </citation>
    <scope>NUCLEOTIDE SEQUENCE</scope>
    <source>
        <strain evidence="1">UK204</strain>
    </source>
</reference>
<accession>A0A9N9NBW2</accession>
<organism evidence="1 2">
    <name type="scientific">Funneliformis caledonium</name>
    <dbReference type="NCBI Taxonomy" id="1117310"/>
    <lineage>
        <taxon>Eukaryota</taxon>
        <taxon>Fungi</taxon>
        <taxon>Fungi incertae sedis</taxon>
        <taxon>Mucoromycota</taxon>
        <taxon>Glomeromycotina</taxon>
        <taxon>Glomeromycetes</taxon>
        <taxon>Glomerales</taxon>
        <taxon>Glomeraceae</taxon>
        <taxon>Funneliformis</taxon>
    </lineage>
</organism>
<proteinExistence type="predicted"/>
<gene>
    <name evidence="1" type="ORF">FCALED_LOCUS14503</name>
</gene>
<name>A0A9N9NBW2_9GLOM</name>
<feature type="non-terminal residue" evidence="1">
    <location>
        <position position="63"/>
    </location>
</feature>
<keyword evidence="2" id="KW-1185">Reference proteome</keyword>
<comment type="caution">
    <text evidence="1">The sequence shown here is derived from an EMBL/GenBank/DDBJ whole genome shotgun (WGS) entry which is preliminary data.</text>
</comment>
<feature type="non-terminal residue" evidence="1">
    <location>
        <position position="1"/>
    </location>
</feature>
<evidence type="ECO:0000313" key="2">
    <source>
        <dbReference type="Proteomes" id="UP000789570"/>
    </source>
</evidence>
<protein>
    <submittedName>
        <fullName evidence="1">7652_t:CDS:1</fullName>
    </submittedName>
</protein>
<sequence>VHSKSTLCGVSWWDYPLETVYSYVPNFSEARDHEIHTRNEKASDDGSVTNLEDLFRATAFACQ</sequence>
<dbReference type="EMBL" id="CAJVPQ010010590">
    <property type="protein sequence ID" value="CAG8723169.1"/>
    <property type="molecule type" value="Genomic_DNA"/>
</dbReference>